<dbReference type="Gene3D" id="1.10.760.10">
    <property type="entry name" value="Cytochrome c-like domain"/>
    <property type="match status" value="2"/>
</dbReference>
<evidence type="ECO:0000259" key="10">
    <source>
        <dbReference type="PROSITE" id="PS51007"/>
    </source>
</evidence>
<accession>A0ABT6F6K1</accession>
<dbReference type="SUPFAM" id="SSF46626">
    <property type="entry name" value="Cytochrome c"/>
    <property type="match status" value="2"/>
</dbReference>
<evidence type="ECO:0000256" key="4">
    <source>
        <dbReference type="ARBA" id="ARBA00022729"/>
    </source>
</evidence>
<keyword evidence="5" id="KW-0560">Oxidoreductase</keyword>
<dbReference type="InterPro" id="IPR051395">
    <property type="entry name" value="Cytochrome_c_Peroxidase/MauG"/>
</dbReference>
<dbReference type="InterPro" id="IPR009056">
    <property type="entry name" value="Cyt_c-like_dom"/>
</dbReference>
<evidence type="ECO:0000256" key="8">
    <source>
        <dbReference type="SAM" id="MobiDB-lite"/>
    </source>
</evidence>
<name>A0ABT6F6K1_9BACT</name>
<feature type="region of interest" description="Disordered" evidence="8">
    <location>
        <begin position="408"/>
        <end position="432"/>
    </location>
</feature>
<keyword evidence="12" id="KW-1185">Reference proteome</keyword>
<evidence type="ECO:0000313" key="11">
    <source>
        <dbReference type="EMBL" id="MDG3003200.1"/>
    </source>
</evidence>
<evidence type="ECO:0000256" key="9">
    <source>
        <dbReference type="SAM" id="SignalP"/>
    </source>
</evidence>
<evidence type="ECO:0000256" key="1">
    <source>
        <dbReference type="ARBA" id="ARBA00004196"/>
    </source>
</evidence>
<evidence type="ECO:0000256" key="5">
    <source>
        <dbReference type="ARBA" id="ARBA00023002"/>
    </source>
</evidence>
<dbReference type="PROSITE" id="PS51007">
    <property type="entry name" value="CYTC"/>
    <property type="match status" value="2"/>
</dbReference>
<dbReference type="GO" id="GO:0004601">
    <property type="term" value="F:peroxidase activity"/>
    <property type="evidence" value="ECO:0007669"/>
    <property type="project" value="UniProtKB-KW"/>
</dbReference>
<feature type="signal peptide" evidence="9">
    <location>
        <begin position="1"/>
        <end position="23"/>
    </location>
</feature>
<protein>
    <submittedName>
        <fullName evidence="11">Cytochrome c peroxidase</fullName>
    </submittedName>
</protein>
<reference evidence="11 12" key="1">
    <citation type="submission" date="2023-03" db="EMBL/GenBank/DDBJ databases">
        <title>Paludisphaera mucosa sp. nov. a novel planctomycete from northern fen.</title>
        <authorList>
            <person name="Ivanova A."/>
        </authorList>
    </citation>
    <scope>NUCLEOTIDE SEQUENCE [LARGE SCALE GENOMIC DNA]</scope>
    <source>
        <strain evidence="11 12">Pla2</strain>
    </source>
</reference>
<feature type="domain" description="Cytochrome c" evidence="10">
    <location>
        <begin position="253"/>
        <end position="398"/>
    </location>
</feature>
<dbReference type="PANTHER" id="PTHR30600">
    <property type="entry name" value="CYTOCHROME C PEROXIDASE-RELATED"/>
    <property type="match status" value="1"/>
</dbReference>
<dbReference type="EMBL" id="JARRAG010000001">
    <property type="protein sequence ID" value="MDG3003200.1"/>
    <property type="molecule type" value="Genomic_DNA"/>
</dbReference>
<feature type="domain" description="Cytochrome c" evidence="10">
    <location>
        <begin position="100"/>
        <end position="232"/>
    </location>
</feature>
<evidence type="ECO:0000256" key="3">
    <source>
        <dbReference type="ARBA" id="ARBA00022723"/>
    </source>
</evidence>
<keyword evidence="6 7" id="KW-0408">Iron</keyword>
<comment type="caution">
    <text evidence="11">The sequence shown here is derived from an EMBL/GenBank/DDBJ whole genome shotgun (WGS) entry which is preliminary data.</text>
</comment>
<keyword evidence="11" id="KW-0575">Peroxidase</keyword>
<proteinExistence type="predicted"/>
<dbReference type="Proteomes" id="UP001216907">
    <property type="component" value="Unassembled WGS sequence"/>
</dbReference>
<keyword evidence="3 7" id="KW-0479">Metal-binding</keyword>
<feature type="region of interest" description="Disordered" evidence="8">
    <location>
        <begin position="34"/>
        <end position="59"/>
    </location>
</feature>
<dbReference type="Pfam" id="PF03150">
    <property type="entry name" value="CCP_MauG"/>
    <property type="match status" value="1"/>
</dbReference>
<dbReference type="InterPro" id="IPR036909">
    <property type="entry name" value="Cyt_c-like_dom_sf"/>
</dbReference>
<feature type="chain" id="PRO_5046508856" evidence="9">
    <location>
        <begin position="24"/>
        <end position="432"/>
    </location>
</feature>
<dbReference type="InterPro" id="IPR004852">
    <property type="entry name" value="Di-haem_cyt_c_peroxidsae"/>
</dbReference>
<evidence type="ECO:0000256" key="6">
    <source>
        <dbReference type="ARBA" id="ARBA00023004"/>
    </source>
</evidence>
<keyword evidence="2 7" id="KW-0349">Heme</keyword>
<gene>
    <name evidence="11" type="ORF">PZE19_05430</name>
</gene>
<keyword evidence="4 9" id="KW-0732">Signal</keyword>
<sequence>MMPMKARWLLVPGLLLASGLVLVQHSMQAAAEGGSHVAASFQDEPNKPPDEDPASPAEFLWQRPDPSLIRDEPLQVTVPKGLPPLTPKTVVPLGNPITKGKYELGRLLYFDPRVSLDGTVSCATCHNPDKGWSDGGKVSTGIDGQRGNRNAPTVFNTAYGKNMFWDGRSPSLEGQAQGPMINPIEMGEQKHEVIVKRIRQIPAYRETFRKVFGTDVTLDGMAKAIATFERVAALSGNSKYDQYVTGDLKAMNESEKRGMVLFGIRPDPDDEYEPTVELQKAKCTLCHAGANFTDEEFHNLGVGWNEAKKKHDDIGRWAPEPIGQKDDLSLGAFKTPTVRNAVLTAPYMHDGSLKTLEEVMDHYNKGGNPNPSLDEDMKPLKLTSEEIADVIAFMKALTGEVKTTAELLPKALPPGPDGKSPDPVAALTAPGA</sequence>
<evidence type="ECO:0000256" key="2">
    <source>
        <dbReference type="ARBA" id="ARBA00022617"/>
    </source>
</evidence>
<dbReference type="RefSeq" id="WP_277859554.1">
    <property type="nucleotide sequence ID" value="NZ_JARRAG010000001.1"/>
</dbReference>
<evidence type="ECO:0000256" key="7">
    <source>
        <dbReference type="PROSITE-ProRule" id="PRU00433"/>
    </source>
</evidence>
<evidence type="ECO:0000313" key="12">
    <source>
        <dbReference type="Proteomes" id="UP001216907"/>
    </source>
</evidence>
<comment type="subcellular location">
    <subcellularLocation>
        <location evidence="1">Cell envelope</location>
    </subcellularLocation>
</comment>
<organism evidence="11 12">
    <name type="scientific">Paludisphaera mucosa</name>
    <dbReference type="NCBI Taxonomy" id="3030827"/>
    <lineage>
        <taxon>Bacteria</taxon>
        <taxon>Pseudomonadati</taxon>
        <taxon>Planctomycetota</taxon>
        <taxon>Planctomycetia</taxon>
        <taxon>Isosphaerales</taxon>
        <taxon>Isosphaeraceae</taxon>
        <taxon>Paludisphaera</taxon>
    </lineage>
</organism>
<dbReference type="PANTHER" id="PTHR30600:SF10">
    <property type="entry name" value="BLL6722 PROTEIN"/>
    <property type="match status" value="1"/>
</dbReference>